<dbReference type="GO" id="GO:0046872">
    <property type="term" value="F:metal ion binding"/>
    <property type="evidence" value="ECO:0007669"/>
    <property type="project" value="InterPro"/>
</dbReference>
<protein>
    <submittedName>
        <fullName evidence="2">Uncharacterized protein</fullName>
    </submittedName>
</protein>
<dbReference type="Gene3D" id="3.30.830.10">
    <property type="entry name" value="Metalloenzyme, LuxS/M16 peptidase-like"/>
    <property type="match status" value="1"/>
</dbReference>
<evidence type="ECO:0000313" key="1">
    <source>
        <dbReference type="Proteomes" id="UP000887565"/>
    </source>
</evidence>
<evidence type="ECO:0000313" key="2">
    <source>
        <dbReference type="WBParaSite" id="nRc.2.0.1.t08354-RA"/>
    </source>
</evidence>
<reference evidence="2" key="1">
    <citation type="submission" date="2022-11" db="UniProtKB">
        <authorList>
            <consortium name="WormBaseParasite"/>
        </authorList>
    </citation>
    <scope>IDENTIFICATION</scope>
</reference>
<accession>A0A915I4M9</accession>
<dbReference type="InterPro" id="IPR011249">
    <property type="entry name" value="Metalloenz_LuxS/M16"/>
</dbReference>
<keyword evidence="1" id="KW-1185">Reference proteome</keyword>
<organism evidence="1 2">
    <name type="scientific">Romanomermis culicivorax</name>
    <name type="common">Nematode worm</name>
    <dbReference type="NCBI Taxonomy" id="13658"/>
    <lineage>
        <taxon>Eukaryota</taxon>
        <taxon>Metazoa</taxon>
        <taxon>Ecdysozoa</taxon>
        <taxon>Nematoda</taxon>
        <taxon>Enoplea</taxon>
        <taxon>Dorylaimia</taxon>
        <taxon>Mermithida</taxon>
        <taxon>Mermithoidea</taxon>
        <taxon>Mermithidae</taxon>
        <taxon>Romanomermis</taxon>
    </lineage>
</organism>
<sequence>MAQISYFIPRTDELALIAVATLIRIQRVLAIHKLRTVDGLGYVPTVTYNRKHEGIHQRFSIWGIAHSPLQMERKISELIHSFKDLIKDLSENIFEAWKSNIDSRLYSSKENDWYHITKQEYLFNEVDNVQQLSDSLTRENIWTSLE</sequence>
<proteinExistence type="predicted"/>
<name>A0A915I4M9_ROMCU</name>
<dbReference type="WBParaSite" id="nRc.2.0.1.t08354-RA">
    <property type="protein sequence ID" value="nRc.2.0.1.t08354-RA"/>
    <property type="gene ID" value="nRc.2.0.1.g08354"/>
</dbReference>
<dbReference type="AlphaFoldDB" id="A0A915I4M9"/>
<dbReference type="SUPFAM" id="SSF63411">
    <property type="entry name" value="LuxS/MPP-like metallohydrolase"/>
    <property type="match status" value="1"/>
</dbReference>
<dbReference type="Proteomes" id="UP000887565">
    <property type="component" value="Unplaced"/>
</dbReference>